<dbReference type="PIRSF" id="PIRSF001488">
    <property type="entry name" value="Tdi_protein"/>
    <property type="match status" value="1"/>
</dbReference>
<keyword evidence="4 7" id="KW-0574">Periplasm</keyword>
<protein>
    <recommendedName>
        <fullName evidence="7">Thiol:disulfide interchange protein</fullName>
    </recommendedName>
</protein>
<keyword evidence="6" id="KW-0676">Redox-active center</keyword>
<keyword evidence="11" id="KW-1185">Reference proteome</keyword>
<name>A0ABV6PS39_9BURK</name>
<dbReference type="EMBL" id="JBHLTN010000016">
    <property type="protein sequence ID" value="MFC0592649.1"/>
    <property type="molecule type" value="Genomic_DNA"/>
</dbReference>
<feature type="chain" id="PRO_5047105916" description="Thiol:disulfide interchange protein" evidence="8">
    <location>
        <begin position="26"/>
        <end position="211"/>
    </location>
</feature>
<comment type="caution">
    <text evidence="10">The sequence shown here is derived from an EMBL/GenBank/DDBJ whole genome shotgun (WGS) entry which is preliminary data.</text>
</comment>
<evidence type="ECO:0000256" key="6">
    <source>
        <dbReference type="ARBA" id="ARBA00023284"/>
    </source>
</evidence>
<proteinExistence type="inferred from homology"/>
<feature type="signal peptide" evidence="8">
    <location>
        <begin position="1"/>
        <end position="25"/>
    </location>
</feature>
<dbReference type="InterPro" id="IPR001853">
    <property type="entry name" value="DSBA-like_thioredoxin_dom"/>
</dbReference>
<gene>
    <name evidence="10" type="ORF">ACFFGG_08775</name>
</gene>
<dbReference type="Proteomes" id="UP001589834">
    <property type="component" value="Unassembled WGS sequence"/>
</dbReference>
<dbReference type="InterPro" id="IPR050824">
    <property type="entry name" value="Thiol_disulfide_DsbA"/>
</dbReference>
<keyword evidence="3 8" id="KW-0732">Signal</keyword>
<dbReference type="Pfam" id="PF01323">
    <property type="entry name" value="DSBA"/>
    <property type="match status" value="1"/>
</dbReference>
<dbReference type="RefSeq" id="WP_377482283.1">
    <property type="nucleotide sequence ID" value="NZ_JBHLTN010000016.1"/>
</dbReference>
<dbReference type="InterPro" id="IPR017937">
    <property type="entry name" value="Thioredoxin_CS"/>
</dbReference>
<feature type="domain" description="Thioredoxin" evidence="9">
    <location>
        <begin position="9"/>
        <end position="168"/>
    </location>
</feature>
<dbReference type="PANTHER" id="PTHR35891:SF3">
    <property type="entry name" value="THIOL:DISULFIDE INTERCHANGE PROTEIN DSBL"/>
    <property type="match status" value="1"/>
</dbReference>
<dbReference type="PANTHER" id="PTHR35891">
    <property type="entry name" value="THIOL:DISULFIDE INTERCHANGE PROTEIN DSBA"/>
    <property type="match status" value="1"/>
</dbReference>
<evidence type="ECO:0000256" key="3">
    <source>
        <dbReference type="ARBA" id="ARBA00022729"/>
    </source>
</evidence>
<comment type="subcellular location">
    <subcellularLocation>
        <location evidence="1 7">Periplasm</location>
    </subcellularLocation>
</comment>
<dbReference type="InterPro" id="IPR023205">
    <property type="entry name" value="DsbA/DsbL"/>
</dbReference>
<dbReference type="CDD" id="cd03019">
    <property type="entry name" value="DsbA_DsbA"/>
    <property type="match status" value="1"/>
</dbReference>
<evidence type="ECO:0000256" key="4">
    <source>
        <dbReference type="ARBA" id="ARBA00022764"/>
    </source>
</evidence>
<dbReference type="SUPFAM" id="SSF52833">
    <property type="entry name" value="Thioredoxin-like"/>
    <property type="match status" value="1"/>
</dbReference>
<evidence type="ECO:0000259" key="9">
    <source>
        <dbReference type="PROSITE" id="PS51352"/>
    </source>
</evidence>
<comment type="similarity">
    <text evidence="2">Belongs to the thioredoxin family. DsbA subfamily.</text>
</comment>
<evidence type="ECO:0000256" key="8">
    <source>
        <dbReference type="SAM" id="SignalP"/>
    </source>
</evidence>
<evidence type="ECO:0000256" key="1">
    <source>
        <dbReference type="ARBA" id="ARBA00004418"/>
    </source>
</evidence>
<evidence type="ECO:0000313" key="11">
    <source>
        <dbReference type="Proteomes" id="UP001589834"/>
    </source>
</evidence>
<evidence type="ECO:0000256" key="7">
    <source>
        <dbReference type="PIRNR" id="PIRNR001488"/>
    </source>
</evidence>
<dbReference type="Gene3D" id="3.40.30.10">
    <property type="entry name" value="Glutaredoxin"/>
    <property type="match status" value="1"/>
</dbReference>
<evidence type="ECO:0000256" key="5">
    <source>
        <dbReference type="ARBA" id="ARBA00023157"/>
    </source>
</evidence>
<reference evidence="10 11" key="1">
    <citation type="submission" date="2024-09" db="EMBL/GenBank/DDBJ databases">
        <authorList>
            <person name="Sun Q."/>
            <person name="Mori K."/>
        </authorList>
    </citation>
    <scope>NUCLEOTIDE SEQUENCE [LARGE SCALE GENOMIC DNA]</scope>
    <source>
        <strain evidence="10 11">NCAIM B.02336</strain>
    </source>
</reference>
<evidence type="ECO:0000256" key="2">
    <source>
        <dbReference type="ARBA" id="ARBA00005791"/>
    </source>
</evidence>
<evidence type="ECO:0000313" key="10">
    <source>
        <dbReference type="EMBL" id="MFC0592649.1"/>
    </source>
</evidence>
<sequence>MKRREFTLAAAAAALPGLMSLPAHAQSGKGYIELSPRAPVDAPAGQIEVVEFFSYGCPHCMHFEPIMDAWVKTLPKDVAFRRVHVGFQSNFAPLQKIFYTLEAMGKVDAAMQDKVFKALQTDRINLTKPEVLFPWAAKQGLDQAKFESTYNSFGVATQLRKAVQLQDAYKVEGTPALGIAGRYYTDGSMANGFEPMIKLANQLIEQVRKGA</sequence>
<dbReference type="InterPro" id="IPR036249">
    <property type="entry name" value="Thioredoxin-like_sf"/>
</dbReference>
<dbReference type="InterPro" id="IPR013766">
    <property type="entry name" value="Thioredoxin_domain"/>
</dbReference>
<dbReference type="PROSITE" id="PS00194">
    <property type="entry name" value="THIOREDOXIN_1"/>
    <property type="match status" value="1"/>
</dbReference>
<dbReference type="PROSITE" id="PS51352">
    <property type="entry name" value="THIOREDOXIN_2"/>
    <property type="match status" value="1"/>
</dbReference>
<keyword evidence="5 7" id="KW-1015">Disulfide bond</keyword>
<accession>A0ABV6PS39</accession>
<organism evidence="10 11">
    <name type="scientific">Ottowia pentelensis</name>
    <dbReference type="NCBI Taxonomy" id="511108"/>
    <lineage>
        <taxon>Bacteria</taxon>
        <taxon>Pseudomonadati</taxon>
        <taxon>Pseudomonadota</taxon>
        <taxon>Betaproteobacteria</taxon>
        <taxon>Burkholderiales</taxon>
        <taxon>Comamonadaceae</taxon>
        <taxon>Ottowia</taxon>
    </lineage>
</organism>